<accession>A0A060Q083</accession>
<evidence type="ECO:0000256" key="3">
    <source>
        <dbReference type="ARBA" id="ARBA00012154"/>
    </source>
</evidence>
<dbReference type="RefSeq" id="WP_041050558.1">
    <property type="nucleotide sequence ID" value="NZ_AP014523.1"/>
</dbReference>
<evidence type="ECO:0000256" key="7">
    <source>
        <dbReference type="ARBA" id="ARBA00022723"/>
    </source>
</evidence>
<dbReference type="HOGENOM" id="CLU_057607_4_0_7"/>
<dbReference type="GO" id="GO:0005829">
    <property type="term" value="C:cytosol"/>
    <property type="evidence" value="ECO:0007669"/>
    <property type="project" value="TreeGrafter"/>
</dbReference>
<dbReference type="EMBL" id="AP014523">
    <property type="protein sequence ID" value="BAO97786.1"/>
    <property type="molecule type" value="Genomic_DNA"/>
</dbReference>
<dbReference type="HAMAP" id="MF_00109">
    <property type="entry name" value="Shikimate_kinase"/>
    <property type="match status" value="1"/>
</dbReference>
<proteinExistence type="inferred from homology"/>
<evidence type="ECO:0000256" key="8">
    <source>
        <dbReference type="ARBA" id="ARBA00022741"/>
    </source>
</evidence>
<evidence type="ECO:0000256" key="2">
    <source>
        <dbReference type="ARBA" id="ARBA00006997"/>
    </source>
</evidence>
<keyword evidence="10 14" id="KW-0067">ATP-binding</keyword>
<feature type="binding site" evidence="14">
    <location>
        <position position="80"/>
    </location>
    <ligand>
        <name>substrate</name>
    </ligand>
</feature>
<dbReference type="GO" id="GO:0009073">
    <property type="term" value="P:aromatic amino acid family biosynthetic process"/>
    <property type="evidence" value="ECO:0007669"/>
    <property type="project" value="UniProtKB-KW"/>
</dbReference>
<dbReference type="GO" id="GO:0000287">
    <property type="term" value="F:magnesium ion binding"/>
    <property type="evidence" value="ECO:0007669"/>
    <property type="project" value="UniProtKB-UniRule"/>
</dbReference>
<dbReference type="InterPro" id="IPR031322">
    <property type="entry name" value="Shikimate/glucono_kinase"/>
</dbReference>
<feature type="binding site" evidence="14">
    <location>
        <begin position="11"/>
        <end position="16"/>
    </location>
    <ligand>
        <name>ATP</name>
        <dbReference type="ChEBI" id="CHEBI:30616"/>
    </ligand>
</feature>
<dbReference type="Gene3D" id="3.40.50.300">
    <property type="entry name" value="P-loop containing nucleotide triphosphate hydrolases"/>
    <property type="match status" value="1"/>
</dbReference>
<keyword evidence="8 14" id="KW-0547">Nucleotide-binding</keyword>
<name>A0A060Q083_HELPX</name>
<dbReference type="InterPro" id="IPR023000">
    <property type="entry name" value="Shikimate_kinase_CS"/>
</dbReference>
<keyword evidence="12 14" id="KW-0057">Aromatic amino acid biosynthesis</keyword>
<dbReference type="GO" id="GO:0009423">
    <property type="term" value="P:chorismate biosynthetic process"/>
    <property type="evidence" value="ECO:0007669"/>
    <property type="project" value="UniProtKB-UniRule"/>
</dbReference>
<dbReference type="InterPro" id="IPR027417">
    <property type="entry name" value="P-loop_NTPase"/>
</dbReference>
<sequence length="162" mass="18410">MQHLVLIGFMGSGKSSLAQELGLALKLEVLDTDMIISERVGLSVREIFEELGEDNFRMFEKNLIDELKTLKTPHIISTGGGIVMHNNLKGLGTTFYLKMDFETLIKRLNQKEREKRPLLNNLTQAKELFEKRQALYEKNASFIIDARGGLNNSLKQVLQFIA</sequence>
<feature type="binding site" evidence="14">
    <location>
        <position position="132"/>
    </location>
    <ligand>
        <name>substrate</name>
    </ligand>
</feature>
<evidence type="ECO:0000313" key="15">
    <source>
        <dbReference type="EMBL" id="BAO97786.1"/>
    </source>
</evidence>
<evidence type="ECO:0000256" key="12">
    <source>
        <dbReference type="ARBA" id="ARBA00023141"/>
    </source>
</evidence>
<keyword evidence="9 14" id="KW-0418">Kinase</keyword>
<dbReference type="EC" id="2.7.1.71" evidence="3 14"/>
<keyword evidence="6 14" id="KW-0808">Transferase</keyword>
<comment type="cofactor">
    <cofactor evidence="14">
        <name>Mg(2+)</name>
        <dbReference type="ChEBI" id="CHEBI:18420"/>
    </cofactor>
    <text evidence="14">Binds 1 Mg(2+) ion per subunit.</text>
</comment>
<keyword evidence="4 14" id="KW-0963">Cytoplasm</keyword>
<evidence type="ECO:0000256" key="5">
    <source>
        <dbReference type="ARBA" id="ARBA00022605"/>
    </source>
</evidence>
<organism evidence="15 16">
    <name type="scientific">Helicobacter pylori NY40</name>
    <dbReference type="NCBI Taxonomy" id="1426844"/>
    <lineage>
        <taxon>Bacteria</taxon>
        <taxon>Pseudomonadati</taxon>
        <taxon>Campylobacterota</taxon>
        <taxon>Epsilonproteobacteria</taxon>
        <taxon>Campylobacterales</taxon>
        <taxon>Helicobacteraceae</taxon>
        <taxon>Helicobacter</taxon>
    </lineage>
</organism>
<evidence type="ECO:0000256" key="4">
    <source>
        <dbReference type="ARBA" id="ARBA00022490"/>
    </source>
</evidence>
<comment type="similarity">
    <text evidence="2 14">Belongs to the shikimate kinase family.</text>
</comment>
<evidence type="ECO:0000256" key="9">
    <source>
        <dbReference type="ARBA" id="ARBA00022777"/>
    </source>
</evidence>
<feature type="binding site" evidence="14">
    <location>
        <position position="116"/>
    </location>
    <ligand>
        <name>ATP</name>
        <dbReference type="ChEBI" id="CHEBI:30616"/>
    </ligand>
</feature>
<protein>
    <recommendedName>
        <fullName evidence="3 14">Shikimate kinase</fullName>
        <shortName evidence="14">SK</shortName>
        <ecNumber evidence="3 14">2.7.1.71</ecNumber>
    </recommendedName>
</protein>
<dbReference type="UniPathway" id="UPA00053">
    <property type="reaction ID" value="UER00088"/>
</dbReference>
<evidence type="ECO:0000256" key="1">
    <source>
        <dbReference type="ARBA" id="ARBA00004842"/>
    </source>
</evidence>
<evidence type="ECO:0000256" key="10">
    <source>
        <dbReference type="ARBA" id="ARBA00022840"/>
    </source>
</evidence>
<dbReference type="GO" id="GO:0005524">
    <property type="term" value="F:ATP binding"/>
    <property type="evidence" value="ECO:0007669"/>
    <property type="project" value="UniProtKB-UniRule"/>
</dbReference>
<evidence type="ECO:0000256" key="11">
    <source>
        <dbReference type="ARBA" id="ARBA00022842"/>
    </source>
</evidence>
<feature type="binding site" evidence="14">
    <location>
        <position position="57"/>
    </location>
    <ligand>
        <name>substrate</name>
    </ligand>
</feature>
<feature type="binding site" evidence="14">
    <location>
        <position position="15"/>
    </location>
    <ligand>
        <name>Mg(2+)</name>
        <dbReference type="ChEBI" id="CHEBI:18420"/>
    </ligand>
</feature>
<dbReference type="CDD" id="cd00464">
    <property type="entry name" value="SK"/>
    <property type="match status" value="1"/>
</dbReference>
<keyword evidence="5 14" id="KW-0028">Amino-acid biosynthesis</keyword>
<keyword evidence="7 14" id="KW-0479">Metal-binding</keyword>
<dbReference type="GO" id="GO:0004765">
    <property type="term" value="F:shikimate kinase activity"/>
    <property type="evidence" value="ECO:0007669"/>
    <property type="project" value="UniProtKB-UniRule"/>
</dbReference>
<gene>
    <name evidence="14" type="primary">aroK</name>
    <name evidence="15" type="ORF">NY40_0774</name>
</gene>
<dbReference type="AlphaFoldDB" id="A0A060Q083"/>
<dbReference type="PANTHER" id="PTHR21087">
    <property type="entry name" value="SHIKIMATE KINASE"/>
    <property type="match status" value="1"/>
</dbReference>
<feature type="binding site" evidence="14">
    <location>
        <position position="33"/>
    </location>
    <ligand>
        <name>substrate</name>
    </ligand>
</feature>
<dbReference type="PRINTS" id="PR01100">
    <property type="entry name" value="SHIKIMTKNASE"/>
</dbReference>
<dbReference type="Pfam" id="PF01202">
    <property type="entry name" value="SKI"/>
    <property type="match status" value="1"/>
</dbReference>
<comment type="pathway">
    <text evidence="1 14">Metabolic intermediate biosynthesis; chorismate biosynthesis; chorismate from D-erythrose 4-phosphate and phosphoenolpyruvate: step 5/7.</text>
</comment>
<dbReference type="PANTHER" id="PTHR21087:SF16">
    <property type="entry name" value="SHIKIMATE KINASE 1, CHLOROPLASTIC"/>
    <property type="match status" value="1"/>
</dbReference>
<dbReference type="InterPro" id="IPR000623">
    <property type="entry name" value="Shikimate_kinase/TSH1"/>
</dbReference>
<comment type="subcellular location">
    <subcellularLocation>
        <location evidence="14">Cytoplasm</location>
    </subcellularLocation>
</comment>
<dbReference type="GO" id="GO:0008652">
    <property type="term" value="P:amino acid biosynthetic process"/>
    <property type="evidence" value="ECO:0007669"/>
    <property type="project" value="UniProtKB-KW"/>
</dbReference>
<evidence type="ECO:0000256" key="6">
    <source>
        <dbReference type="ARBA" id="ARBA00022679"/>
    </source>
</evidence>
<comment type="caution">
    <text evidence="14">Lacks conserved residue(s) required for the propagation of feature annotation.</text>
</comment>
<comment type="function">
    <text evidence="14">Catalyzes the specific phosphorylation of the 3-hydroxyl group of shikimic acid using ATP as a cosubstrate.</text>
</comment>
<reference evidence="15 16" key="1">
    <citation type="submission" date="2013-11" db="EMBL/GenBank/DDBJ databases">
        <title>Estimation of Helicobacter pylori bacteriophage ecology using H. pylori isolates.</title>
        <authorList>
            <person name="Uchiyama J."/>
            <person name="Takemura-Uchiyama I."/>
            <person name="Ujihara T."/>
            <person name="Matsuzaki S."/>
        </authorList>
    </citation>
    <scope>NUCLEOTIDE SEQUENCE [LARGE SCALE GENOMIC DNA]</scope>
    <source>
        <strain evidence="15 16">NY40</strain>
    </source>
</reference>
<evidence type="ECO:0000256" key="13">
    <source>
        <dbReference type="ARBA" id="ARBA00048567"/>
    </source>
</evidence>
<dbReference type="FunFam" id="3.40.50.300:FF:001487">
    <property type="entry name" value="Shikimate kinase"/>
    <property type="match status" value="1"/>
</dbReference>
<dbReference type="SUPFAM" id="SSF52540">
    <property type="entry name" value="P-loop containing nucleoside triphosphate hydrolases"/>
    <property type="match status" value="1"/>
</dbReference>
<comment type="subunit">
    <text evidence="14">Monomer.</text>
</comment>
<dbReference type="PROSITE" id="PS01128">
    <property type="entry name" value="SHIKIMATE_KINASE"/>
    <property type="match status" value="1"/>
</dbReference>
<evidence type="ECO:0000313" key="16">
    <source>
        <dbReference type="Proteomes" id="UP000031662"/>
    </source>
</evidence>
<dbReference type="Proteomes" id="UP000031662">
    <property type="component" value="Chromosome"/>
</dbReference>
<keyword evidence="11 14" id="KW-0460">Magnesium</keyword>
<comment type="catalytic activity">
    <reaction evidence="13 14">
        <text>shikimate + ATP = 3-phosphoshikimate + ADP + H(+)</text>
        <dbReference type="Rhea" id="RHEA:13121"/>
        <dbReference type="ChEBI" id="CHEBI:15378"/>
        <dbReference type="ChEBI" id="CHEBI:30616"/>
        <dbReference type="ChEBI" id="CHEBI:36208"/>
        <dbReference type="ChEBI" id="CHEBI:145989"/>
        <dbReference type="ChEBI" id="CHEBI:456216"/>
        <dbReference type="EC" id="2.7.1.71"/>
    </reaction>
</comment>
<evidence type="ECO:0000256" key="14">
    <source>
        <dbReference type="HAMAP-Rule" id="MF_00109"/>
    </source>
</evidence>